<proteinExistence type="predicted"/>
<reference evidence="2 3" key="1">
    <citation type="journal article" date="2016" name="Nat. Commun.">
        <title>Thousands of microbial genomes shed light on interconnected biogeochemical processes in an aquifer system.</title>
        <authorList>
            <person name="Anantharaman K."/>
            <person name="Brown C.T."/>
            <person name="Hug L.A."/>
            <person name="Sharon I."/>
            <person name="Castelle C.J."/>
            <person name="Probst A.J."/>
            <person name="Thomas B.C."/>
            <person name="Singh A."/>
            <person name="Wilkins M.J."/>
            <person name="Karaoz U."/>
            <person name="Brodie E.L."/>
            <person name="Williams K.H."/>
            <person name="Hubbard S.S."/>
            <person name="Banfield J.F."/>
        </authorList>
    </citation>
    <scope>NUCLEOTIDE SEQUENCE [LARGE SCALE GENOMIC DNA]</scope>
</reference>
<dbReference type="Pfam" id="PF01464">
    <property type="entry name" value="SLT"/>
    <property type="match status" value="1"/>
</dbReference>
<dbReference type="EMBL" id="MGGP01000029">
    <property type="protein sequence ID" value="OGM31210.1"/>
    <property type="molecule type" value="Genomic_DNA"/>
</dbReference>
<dbReference type="Proteomes" id="UP000178870">
    <property type="component" value="Unassembled WGS sequence"/>
</dbReference>
<dbReference type="InterPro" id="IPR008258">
    <property type="entry name" value="Transglycosylase_SLT_dom_1"/>
</dbReference>
<name>A0A1F7YVG8_9BACT</name>
<evidence type="ECO:0000259" key="1">
    <source>
        <dbReference type="Pfam" id="PF01464"/>
    </source>
</evidence>
<feature type="domain" description="Transglycosylase SLT" evidence="1">
    <location>
        <begin position="121"/>
        <end position="196"/>
    </location>
</feature>
<dbReference type="AlphaFoldDB" id="A0A1F7YVG8"/>
<dbReference type="Gene3D" id="1.10.530.10">
    <property type="match status" value="1"/>
</dbReference>
<accession>A0A1F7YVG8</accession>
<protein>
    <recommendedName>
        <fullName evidence="1">Transglycosylase SLT domain-containing protein</fullName>
    </recommendedName>
</protein>
<organism evidence="2 3">
    <name type="scientific">Candidatus Woesebacteria bacterium RIFCSPHIGHO2_01_FULL_44_21</name>
    <dbReference type="NCBI Taxonomy" id="1802503"/>
    <lineage>
        <taxon>Bacteria</taxon>
        <taxon>Candidatus Woeseibacteriota</taxon>
    </lineage>
</organism>
<gene>
    <name evidence="2" type="ORF">A2803_01915</name>
</gene>
<dbReference type="SUPFAM" id="SSF53955">
    <property type="entry name" value="Lysozyme-like"/>
    <property type="match status" value="1"/>
</dbReference>
<evidence type="ECO:0000313" key="3">
    <source>
        <dbReference type="Proteomes" id="UP000178870"/>
    </source>
</evidence>
<comment type="caution">
    <text evidence="2">The sequence shown here is derived from an EMBL/GenBank/DDBJ whole genome shotgun (WGS) entry which is preliminary data.</text>
</comment>
<evidence type="ECO:0000313" key="2">
    <source>
        <dbReference type="EMBL" id="OGM31210.1"/>
    </source>
</evidence>
<dbReference type="InterPro" id="IPR023346">
    <property type="entry name" value="Lysozyme-like_dom_sf"/>
</dbReference>
<sequence>MLQKFITVPVLLAVLLVSTASLLVQKTELGLAPASPAGGSNQVQISTRVTDPSSKELFSYQTQAKSSEPVKLASAVEARKPRVASQTEVKKEEIFIDTINNTLPPVVEVKSAQASQDVVGLIQKYAAEYGANANVMIAIARCESGFQANATSPSGAYKGIYQFVTSTWQSNRREMGLDDDPALMYNLEEAIKTAAFKMGRDGYGAWPVCSQKAFASLALN</sequence>